<protein>
    <submittedName>
        <fullName evidence="1">Uncharacterized protein</fullName>
    </submittedName>
</protein>
<keyword evidence="2" id="KW-1185">Reference proteome</keyword>
<dbReference type="EMBL" id="NCKW01009629">
    <property type="protein sequence ID" value="POM66403.1"/>
    <property type="molecule type" value="Genomic_DNA"/>
</dbReference>
<evidence type="ECO:0000313" key="1">
    <source>
        <dbReference type="EMBL" id="POM66403.1"/>
    </source>
</evidence>
<reference evidence="1 2" key="1">
    <citation type="journal article" date="2017" name="Genome Biol. Evol.">
        <title>Phytophthora megakarya and P. palmivora, closely related causal agents of cacao black pod rot, underwent increases in genome sizes and gene numbers by different mechanisms.</title>
        <authorList>
            <person name="Ali S.S."/>
            <person name="Shao J."/>
            <person name="Lary D.J."/>
            <person name="Kronmiller B."/>
            <person name="Shen D."/>
            <person name="Strem M.D."/>
            <person name="Amoako-Attah I."/>
            <person name="Akrofi A.Y."/>
            <person name="Begoude B.A."/>
            <person name="Ten Hoopen G.M."/>
            <person name="Coulibaly K."/>
            <person name="Kebe B.I."/>
            <person name="Melnick R.L."/>
            <person name="Guiltinan M.J."/>
            <person name="Tyler B.M."/>
            <person name="Meinhardt L.W."/>
            <person name="Bailey B.A."/>
        </authorList>
    </citation>
    <scope>NUCLEOTIDE SEQUENCE [LARGE SCALE GENOMIC DNA]</scope>
    <source>
        <strain evidence="2">sbr112.9</strain>
    </source>
</reference>
<organism evidence="1 2">
    <name type="scientific">Phytophthora palmivora</name>
    <dbReference type="NCBI Taxonomy" id="4796"/>
    <lineage>
        <taxon>Eukaryota</taxon>
        <taxon>Sar</taxon>
        <taxon>Stramenopiles</taxon>
        <taxon>Oomycota</taxon>
        <taxon>Peronosporomycetes</taxon>
        <taxon>Peronosporales</taxon>
        <taxon>Peronosporaceae</taxon>
        <taxon>Phytophthora</taxon>
    </lineage>
</organism>
<proteinExistence type="predicted"/>
<dbReference type="Proteomes" id="UP000237271">
    <property type="component" value="Unassembled WGS sequence"/>
</dbReference>
<accession>A0A2P4XLH4</accession>
<comment type="caution">
    <text evidence="1">The sequence shown here is derived from an EMBL/GenBank/DDBJ whole genome shotgun (WGS) entry which is preliminary data.</text>
</comment>
<evidence type="ECO:0000313" key="2">
    <source>
        <dbReference type="Proteomes" id="UP000237271"/>
    </source>
</evidence>
<name>A0A2P4XLH4_9STRA</name>
<gene>
    <name evidence="1" type="ORF">PHPALM_17740</name>
</gene>
<dbReference type="AlphaFoldDB" id="A0A2P4XLH4"/>
<sequence>MQQLKPPRMPLKHPIELCQQTQTQQNLSTTQQEPHFQRQELIQSQELELELEQEPQPKYVSKLHPTYPPATVLPALVPKLR</sequence>